<sequence>MHRQTESMRQKRSVIYSSRQRGSGDDSVASPQRLTALRHNQRQAERHTVTSSLPPHHSNHSTRHSALMTLEVINVLGFIFSHTHLPVHRHLHSLHMLIQVSRHQDL</sequence>
<dbReference type="EMBL" id="VSRR010012639">
    <property type="protein sequence ID" value="MPC54789.1"/>
    <property type="molecule type" value="Genomic_DNA"/>
</dbReference>
<feature type="region of interest" description="Disordered" evidence="1">
    <location>
        <begin position="1"/>
        <end position="63"/>
    </location>
</feature>
<proteinExistence type="predicted"/>
<evidence type="ECO:0000313" key="3">
    <source>
        <dbReference type="Proteomes" id="UP000324222"/>
    </source>
</evidence>
<reference evidence="2 3" key="1">
    <citation type="submission" date="2019-05" db="EMBL/GenBank/DDBJ databases">
        <title>Another draft genome of Portunus trituberculatus and its Hox gene families provides insights of decapod evolution.</title>
        <authorList>
            <person name="Jeong J.-H."/>
            <person name="Song I."/>
            <person name="Kim S."/>
            <person name="Choi T."/>
            <person name="Kim D."/>
            <person name="Ryu S."/>
            <person name="Kim W."/>
        </authorList>
    </citation>
    <scope>NUCLEOTIDE SEQUENCE [LARGE SCALE GENOMIC DNA]</scope>
    <source>
        <tissue evidence="2">Muscle</tissue>
    </source>
</reference>
<organism evidence="2 3">
    <name type="scientific">Portunus trituberculatus</name>
    <name type="common">Swimming crab</name>
    <name type="synonym">Neptunus trituberculatus</name>
    <dbReference type="NCBI Taxonomy" id="210409"/>
    <lineage>
        <taxon>Eukaryota</taxon>
        <taxon>Metazoa</taxon>
        <taxon>Ecdysozoa</taxon>
        <taxon>Arthropoda</taxon>
        <taxon>Crustacea</taxon>
        <taxon>Multicrustacea</taxon>
        <taxon>Malacostraca</taxon>
        <taxon>Eumalacostraca</taxon>
        <taxon>Eucarida</taxon>
        <taxon>Decapoda</taxon>
        <taxon>Pleocyemata</taxon>
        <taxon>Brachyura</taxon>
        <taxon>Eubrachyura</taxon>
        <taxon>Portunoidea</taxon>
        <taxon>Portunidae</taxon>
        <taxon>Portuninae</taxon>
        <taxon>Portunus</taxon>
    </lineage>
</organism>
<protein>
    <submittedName>
        <fullName evidence="2">Uncharacterized protein</fullName>
    </submittedName>
</protein>
<comment type="caution">
    <text evidence="2">The sequence shown here is derived from an EMBL/GenBank/DDBJ whole genome shotgun (WGS) entry which is preliminary data.</text>
</comment>
<evidence type="ECO:0000313" key="2">
    <source>
        <dbReference type="EMBL" id="MPC54789.1"/>
    </source>
</evidence>
<dbReference type="AlphaFoldDB" id="A0A5B7GAX4"/>
<keyword evidence="3" id="KW-1185">Reference proteome</keyword>
<dbReference type="Proteomes" id="UP000324222">
    <property type="component" value="Unassembled WGS sequence"/>
</dbReference>
<evidence type="ECO:0000256" key="1">
    <source>
        <dbReference type="SAM" id="MobiDB-lite"/>
    </source>
</evidence>
<name>A0A5B7GAX4_PORTR</name>
<gene>
    <name evidence="2" type="ORF">E2C01_048715</name>
</gene>
<accession>A0A5B7GAX4</accession>